<accession>A0A6A5S066</accession>
<dbReference type="PANTHER" id="PTHR10622">
    <property type="entry name" value="HET DOMAIN-CONTAINING PROTEIN"/>
    <property type="match status" value="1"/>
</dbReference>
<dbReference type="InterPro" id="IPR028994">
    <property type="entry name" value="Integrin_alpha_N"/>
</dbReference>
<dbReference type="GeneID" id="54348673"/>
<gene>
    <name evidence="2" type="ORF">M421DRAFT_416290</name>
</gene>
<organism evidence="2 3">
    <name type="scientific">Didymella exigua CBS 183.55</name>
    <dbReference type="NCBI Taxonomy" id="1150837"/>
    <lineage>
        <taxon>Eukaryota</taxon>
        <taxon>Fungi</taxon>
        <taxon>Dikarya</taxon>
        <taxon>Ascomycota</taxon>
        <taxon>Pezizomycotina</taxon>
        <taxon>Dothideomycetes</taxon>
        <taxon>Pleosporomycetidae</taxon>
        <taxon>Pleosporales</taxon>
        <taxon>Pleosporineae</taxon>
        <taxon>Didymellaceae</taxon>
        <taxon>Didymella</taxon>
    </lineage>
</organism>
<evidence type="ECO:0000259" key="1">
    <source>
        <dbReference type="Pfam" id="PF06985"/>
    </source>
</evidence>
<proteinExistence type="predicted"/>
<sequence length="541" mass="61344">MHLLQLQDDSSFRLVYRVNQQIPPYAILSHTWGANQDEVTFQDLTNGTGTTKAGFRKINFCAKQAALNGLKFFWIDTCCIDKSSSTELLEAINSMFRWYQESAKCFVYLDDVSSDSLAKDGQSFQKSRWFTRGWTLQELLAPKCIEFFSREGYQLGSRSSRVQEIADITRISIKALEGKALSHFSVDERMSWTNGRNTTRVEDMAYSLLGIFDIQMSLFYGEGREKAFRRLHKEIKNSQEGGEVGDVALRSDYFEFVSQVPTMLHETNDQFSLLMGDSTKDGPPDLIAVKRTGTRDENIEIDVLYGSSDYQRFILRIATPDFTPLRKNWTEQLDFTLTDWNGDGTLDLVVIKKSYTSSNGTEVHIFSGASKFQDILLQVGTKLEETDETWSFGMGRWGSGNKPDLFAIKRCDTGTKTTEVHVLCGDDHFQNFILQTGTGLHETDSKFDFIVTDWNGDGRPDLVVVKKSRTSGKCTEVHVLSGASRYKNFILRSETPLFRSNGLYEFAVADWTGNKKPDLIAFKKRDTGSDTTEIHIMSQQG</sequence>
<evidence type="ECO:0000313" key="2">
    <source>
        <dbReference type="EMBL" id="KAF1932668.1"/>
    </source>
</evidence>
<keyword evidence="3" id="KW-1185">Reference proteome</keyword>
<name>A0A6A5S066_9PLEO</name>
<protein>
    <submittedName>
        <fullName evidence="2">HET-domain-containing protein</fullName>
    </submittedName>
</protein>
<dbReference type="Pfam" id="PF06985">
    <property type="entry name" value="HET"/>
    <property type="match status" value="1"/>
</dbReference>
<feature type="domain" description="Heterokaryon incompatibility" evidence="1">
    <location>
        <begin position="25"/>
        <end position="117"/>
    </location>
</feature>
<dbReference type="OrthoDB" id="674604at2759"/>
<evidence type="ECO:0000313" key="3">
    <source>
        <dbReference type="Proteomes" id="UP000800082"/>
    </source>
</evidence>
<dbReference type="InterPro" id="IPR010730">
    <property type="entry name" value="HET"/>
</dbReference>
<dbReference type="Gene3D" id="2.130.10.130">
    <property type="entry name" value="Integrin alpha, N-terminal"/>
    <property type="match status" value="1"/>
</dbReference>
<dbReference type="EMBL" id="ML978958">
    <property type="protein sequence ID" value="KAF1932668.1"/>
    <property type="molecule type" value="Genomic_DNA"/>
</dbReference>
<dbReference type="Proteomes" id="UP000800082">
    <property type="component" value="Unassembled WGS sequence"/>
</dbReference>
<reference evidence="2" key="1">
    <citation type="journal article" date="2020" name="Stud. Mycol.">
        <title>101 Dothideomycetes genomes: a test case for predicting lifestyles and emergence of pathogens.</title>
        <authorList>
            <person name="Haridas S."/>
            <person name="Albert R."/>
            <person name="Binder M."/>
            <person name="Bloem J."/>
            <person name="Labutti K."/>
            <person name="Salamov A."/>
            <person name="Andreopoulos B."/>
            <person name="Baker S."/>
            <person name="Barry K."/>
            <person name="Bills G."/>
            <person name="Bluhm B."/>
            <person name="Cannon C."/>
            <person name="Castanera R."/>
            <person name="Culley D."/>
            <person name="Daum C."/>
            <person name="Ezra D."/>
            <person name="Gonzalez J."/>
            <person name="Henrissat B."/>
            <person name="Kuo A."/>
            <person name="Liang C."/>
            <person name="Lipzen A."/>
            <person name="Lutzoni F."/>
            <person name="Magnuson J."/>
            <person name="Mondo S."/>
            <person name="Nolan M."/>
            <person name="Ohm R."/>
            <person name="Pangilinan J."/>
            <person name="Park H.-J."/>
            <person name="Ramirez L."/>
            <person name="Alfaro M."/>
            <person name="Sun H."/>
            <person name="Tritt A."/>
            <person name="Yoshinaga Y."/>
            <person name="Zwiers L.-H."/>
            <person name="Turgeon B."/>
            <person name="Goodwin S."/>
            <person name="Spatafora J."/>
            <person name="Crous P."/>
            <person name="Grigoriev I."/>
        </authorList>
    </citation>
    <scope>NUCLEOTIDE SEQUENCE</scope>
    <source>
        <strain evidence="2">CBS 183.55</strain>
    </source>
</reference>
<dbReference type="PANTHER" id="PTHR10622:SF13">
    <property type="entry name" value="NACHT DOMAIN-CONTAINING PROTEIN"/>
    <property type="match status" value="1"/>
</dbReference>
<dbReference type="AlphaFoldDB" id="A0A6A5S066"/>
<dbReference type="SUPFAM" id="SSF69318">
    <property type="entry name" value="Integrin alpha N-terminal domain"/>
    <property type="match status" value="1"/>
</dbReference>
<dbReference type="RefSeq" id="XP_033452916.1">
    <property type="nucleotide sequence ID" value="XM_033591005.1"/>
</dbReference>